<keyword evidence="3" id="KW-1185">Reference proteome</keyword>
<dbReference type="EMBL" id="FMXP01000023">
    <property type="protein sequence ID" value="SDB33111.1"/>
    <property type="molecule type" value="Genomic_DNA"/>
</dbReference>
<feature type="transmembrane region" description="Helical" evidence="1">
    <location>
        <begin position="6"/>
        <end position="24"/>
    </location>
</feature>
<keyword evidence="1" id="KW-0812">Transmembrane</keyword>
<keyword evidence="1" id="KW-1133">Transmembrane helix</keyword>
<dbReference type="STRING" id="439219.SAMN02910293_01636"/>
<evidence type="ECO:0000313" key="2">
    <source>
        <dbReference type="EMBL" id="SDB33111.1"/>
    </source>
</evidence>
<feature type="transmembrane region" description="Helical" evidence="1">
    <location>
        <begin position="86"/>
        <end position="113"/>
    </location>
</feature>
<proteinExistence type="predicted"/>
<gene>
    <name evidence="2" type="ORF">SAMN02910293_01636</name>
</gene>
<feature type="transmembrane region" description="Helical" evidence="1">
    <location>
        <begin position="172"/>
        <end position="195"/>
    </location>
</feature>
<dbReference type="AlphaFoldDB" id="A0A1G6CJT7"/>
<protein>
    <recommendedName>
        <fullName evidence="4">DUF2975 domain-containing protein</fullName>
    </recommendedName>
</protein>
<evidence type="ECO:0000256" key="1">
    <source>
        <dbReference type="SAM" id="Phobius"/>
    </source>
</evidence>
<evidence type="ECO:0008006" key="4">
    <source>
        <dbReference type="Google" id="ProtNLM"/>
    </source>
</evidence>
<accession>A0A1G6CJT7</accession>
<name>A0A1G6CJT7_9STRE</name>
<feature type="transmembrane region" description="Helical" evidence="1">
    <location>
        <begin position="44"/>
        <end position="66"/>
    </location>
</feature>
<dbReference type="RefSeq" id="WP_074486315.1">
    <property type="nucleotide sequence ID" value="NZ_FMXP01000023.1"/>
</dbReference>
<organism evidence="2 3">
    <name type="scientific">Streptococcus henryi</name>
    <dbReference type="NCBI Taxonomy" id="439219"/>
    <lineage>
        <taxon>Bacteria</taxon>
        <taxon>Bacillati</taxon>
        <taxon>Bacillota</taxon>
        <taxon>Bacilli</taxon>
        <taxon>Lactobacillales</taxon>
        <taxon>Streptococcaceae</taxon>
        <taxon>Streptococcus</taxon>
    </lineage>
</organism>
<dbReference type="Proteomes" id="UP000182508">
    <property type="component" value="Unassembled WGS sequence"/>
</dbReference>
<keyword evidence="1" id="KW-0472">Membrane</keyword>
<evidence type="ECO:0000313" key="3">
    <source>
        <dbReference type="Proteomes" id="UP000182508"/>
    </source>
</evidence>
<sequence>MLTILYFSVFLVLLIILFLIWYLIKVRKNPMANREFGYLRWVIYLINIVIFALSLSALAGIIYTLLSLFGKLDLLTQFSTKSGTGISFTAELSTFGSFVEVINLLAAIGILICMRLFMKNILSEEIFVAKNVNLARLSTVFLVLGSLIREGSDSASLILQSGLSEDGVMRTATYSLFNLNYLLAAVLVWTISIILEKAIAIADENEFTI</sequence>
<reference evidence="2 3" key="1">
    <citation type="submission" date="2016-10" db="EMBL/GenBank/DDBJ databases">
        <authorList>
            <person name="de Groot N.N."/>
        </authorList>
    </citation>
    <scope>NUCLEOTIDE SEQUENCE [LARGE SCALE GENOMIC DNA]</scope>
    <source>
        <strain evidence="2 3">A-4</strain>
    </source>
</reference>